<evidence type="ECO:0000313" key="1">
    <source>
        <dbReference type="EMBL" id="AND68966.1"/>
    </source>
</evidence>
<protein>
    <submittedName>
        <fullName evidence="1">Uncharacterized protein</fullName>
    </submittedName>
</protein>
<keyword evidence="2" id="KW-1185">Reference proteome</keyword>
<organism evidence="1 2">
    <name type="scientific">Dyella thiooxydans</name>
    <dbReference type="NCBI Taxonomy" id="445710"/>
    <lineage>
        <taxon>Bacteria</taxon>
        <taxon>Pseudomonadati</taxon>
        <taxon>Pseudomonadota</taxon>
        <taxon>Gammaproteobacteria</taxon>
        <taxon>Lysobacterales</taxon>
        <taxon>Rhodanobacteraceae</taxon>
        <taxon>Dyella</taxon>
    </lineage>
</organism>
<gene>
    <name evidence="1" type="ORF">ATSB10_15120</name>
</gene>
<evidence type="ECO:0000313" key="2">
    <source>
        <dbReference type="Proteomes" id="UP000077255"/>
    </source>
</evidence>
<name>A0A160MZY4_9GAMM</name>
<dbReference type="AlphaFoldDB" id="A0A160MZY4"/>
<sequence length="41" mass="4614">MLEKFVEIGRTLSDPLAAFNRLQSVGIDNVPLFLNEKSDHV</sequence>
<dbReference type="EMBL" id="CP014841">
    <property type="protein sequence ID" value="AND68966.1"/>
    <property type="molecule type" value="Genomic_DNA"/>
</dbReference>
<dbReference type="KEGG" id="dtx:ATSB10_15120"/>
<accession>A0A160MZY4</accession>
<proteinExistence type="predicted"/>
<reference evidence="1 2" key="1">
    <citation type="submission" date="2016-02" db="EMBL/GenBank/DDBJ databases">
        <title>Complete genome sequencing and analysis of ATSB10, Dyella thiooxydans isolated from rhizosphere soil of sunflower (Helianthus annuus L.).</title>
        <authorList>
            <person name="Lee Y."/>
            <person name="Hwangbo K."/>
            <person name="Chung H."/>
            <person name="Yoo J."/>
            <person name="Kim K.Y."/>
            <person name="Sa T.M."/>
            <person name="Um Y."/>
            <person name="Madhaiyan M."/>
        </authorList>
    </citation>
    <scope>NUCLEOTIDE SEQUENCE [LARGE SCALE GENOMIC DNA]</scope>
    <source>
        <strain evidence="1 2">ATSB10</strain>
    </source>
</reference>
<dbReference type="Proteomes" id="UP000077255">
    <property type="component" value="Chromosome"/>
</dbReference>